<dbReference type="PROSITE" id="PS01053">
    <property type="entry name" value="ARGINASE_1"/>
    <property type="match status" value="1"/>
</dbReference>
<dbReference type="SUPFAM" id="SSF56059">
    <property type="entry name" value="Glutathione synthetase ATP-binding domain-like"/>
    <property type="match status" value="1"/>
</dbReference>
<comment type="caution">
    <text evidence="14">The sequence shown here is derived from an EMBL/GenBank/DDBJ whole genome shotgun (WGS) entry which is preliminary data.</text>
</comment>
<dbReference type="InterPro" id="IPR013815">
    <property type="entry name" value="ATP_grasp_subdomain_1"/>
</dbReference>
<keyword evidence="10" id="KW-0067">ATP-binding</keyword>
<evidence type="ECO:0000256" key="10">
    <source>
        <dbReference type="PROSITE-ProRule" id="PRU00409"/>
    </source>
</evidence>
<dbReference type="EMBL" id="JAQNDN010000028">
    <property type="protein sequence ID" value="MDC0675727.1"/>
    <property type="molecule type" value="Genomic_DNA"/>
</dbReference>
<accession>A0ABT5BRW4</accession>
<evidence type="ECO:0000256" key="2">
    <source>
        <dbReference type="ARBA" id="ARBA00005098"/>
    </source>
</evidence>
<keyword evidence="8" id="KW-0464">Manganese</keyword>
<dbReference type="InterPro" id="IPR023696">
    <property type="entry name" value="Ureohydrolase_dom_sf"/>
</dbReference>
<evidence type="ECO:0000256" key="11">
    <source>
        <dbReference type="PROSITE-ProRule" id="PRU00742"/>
    </source>
</evidence>
<dbReference type="Gene3D" id="3.30.470.20">
    <property type="entry name" value="ATP-grasp fold, B domain"/>
    <property type="match status" value="1"/>
</dbReference>
<dbReference type="EC" id="3.5.3.1" evidence="3"/>
<dbReference type="Proteomes" id="UP001217838">
    <property type="component" value="Unassembled WGS sequence"/>
</dbReference>
<proteinExistence type="inferred from homology"/>
<dbReference type="CDD" id="cd09989">
    <property type="entry name" value="Arginase"/>
    <property type="match status" value="1"/>
</dbReference>
<keyword evidence="7 12" id="KW-0378">Hydrolase</keyword>
<dbReference type="PROSITE" id="PS50975">
    <property type="entry name" value="ATP_GRASP"/>
    <property type="match status" value="1"/>
</dbReference>
<name>A0ABT5BRW4_9BACT</name>
<dbReference type="InterPro" id="IPR006035">
    <property type="entry name" value="Ureohydrolase"/>
</dbReference>
<protein>
    <recommendedName>
        <fullName evidence="4">Arginase</fullName>
        <ecNumber evidence="3">3.5.3.1</ecNumber>
    </recommendedName>
</protein>
<comment type="pathway">
    <text evidence="2">Nitrogen metabolism; urea cycle; L-ornithine and urea from L-arginine: step 1/1.</text>
</comment>
<dbReference type="Gene3D" id="3.40.800.10">
    <property type="entry name" value="Ureohydrolase domain"/>
    <property type="match status" value="1"/>
</dbReference>
<dbReference type="InterPro" id="IPR011761">
    <property type="entry name" value="ATP-grasp"/>
</dbReference>
<evidence type="ECO:0000256" key="4">
    <source>
        <dbReference type="ARBA" id="ARBA00018123"/>
    </source>
</evidence>
<keyword evidence="6" id="KW-0479">Metal-binding</keyword>
<dbReference type="PROSITE" id="PS51409">
    <property type="entry name" value="ARGINASE_2"/>
    <property type="match status" value="1"/>
</dbReference>
<evidence type="ECO:0000313" key="15">
    <source>
        <dbReference type="Proteomes" id="UP001217838"/>
    </source>
</evidence>
<dbReference type="SUPFAM" id="SSF52768">
    <property type="entry name" value="Arginase/deacetylase"/>
    <property type="match status" value="1"/>
</dbReference>
<evidence type="ECO:0000259" key="13">
    <source>
        <dbReference type="PROSITE" id="PS50975"/>
    </source>
</evidence>
<sequence length="714" mass="76712">MSENNSAVARRHLIVVDENVIRVELDRCLPAGEPADLFASARCLQKLSPGNAARFERVVEVADFSVEALSRLIEANFDPAELAGLQLVTNDECVEVVLAALRARFGLAGDGAERARLMSDKLRMKSALRGVEGVRCPSFAGFCPERYAAEGEAYLHALIAQVGLPLVVKPTDGTSGRGVVVCERFEALRAWARVNGEHRNYELESFVAGVLYTVDSIVRGGEVIHVNAGEGAWPCLDYSAGRNMVVQVVVEGTPIHARLCAFNHRVVAALQPPDGALHMEVFERGDGELVFVEASARPGGGELVWIYASHDGVDIEEAHFRLRSGAGFELQPREGPRTHAAFCVYPRRRGQVTELKVPALRSRFELHWAIAVGDSLADATDLASPAAGFLRLWSASREDIAADFALLRDFVPFSVDVRSPRLIGYACGIGSEHATSREGPAALQDFLADIGSAWRWQSIVGHPDALAQLRGHAASAAVAQVCEQLARETRAATLAGHFPIVVGGDHSSGVGTWTGVARALRERTPAREGRLGLLWFDAHLDSHTPATSPSGYCHGMPLAALLGHASPHLAALVDGAVLAPEDLILIGARNYEAEERSFLADHGVRVYFMDEVVARGLRAVVEEAVASMAGRVEHLGISVDLDGLDPRFAPAVGTPVEGGLDAAELLEALRGLARDPRLVGLEIAEFNPCLDVEHRTRDLIVELVAIFAGDRGSP</sequence>
<gene>
    <name evidence="14" type="ORF">POL58_48815</name>
</gene>
<dbReference type="RefSeq" id="WP_272011164.1">
    <property type="nucleotide sequence ID" value="NZ_JAQNDN010000028.1"/>
</dbReference>
<dbReference type="Gene3D" id="3.30.1490.20">
    <property type="entry name" value="ATP-grasp fold, A domain"/>
    <property type="match status" value="1"/>
</dbReference>
<evidence type="ECO:0000256" key="3">
    <source>
        <dbReference type="ARBA" id="ARBA00012168"/>
    </source>
</evidence>
<evidence type="ECO:0000256" key="5">
    <source>
        <dbReference type="ARBA" id="ARBA00022503"/>
    </source>
</evidence>
<evidence type="ECO:0000256" key="6">
    <source>
        <dbReference type="ARBA" id="ARBA00022723"/>
    </source>
</evidence>
<comment type="catalytic activity">
    <reaction evidence="9">
        <text>L-arginine + H2O = urea + L-ornithine</text>
        <dbReference type="Rhea" id="RHEA:20569"/>
        <dbReference type="ChEBI" id="CHEBI:15377"/>
        <dbReference type="ChEBI" id="CHEBI:16199"/>
        <dbReference type="ChEBI" id="CHEBI:32682"/>
        <dbReference type="ChEBI" id="CHEBI:46911"/>
        <dbReference type="EC" id="3.5.3.1"/>
    </reaction>
</comment>
<keyword evidence="10" id="KW-0547">Nucleotide-binding</keyword>
<evidence type="ECO:0000256" key="9">
    <source>
        <dbReference type="ARBA" id="ARBA00047391"/>
    </source>
</evidence>
<keyword evidence="5" id="KW-0056">Arginine metabolism</keyword>
<dbReference type="PRINTS" id="PR00116">
    <property type="entry name" value="ARGINASE"/>
</dbReference>
<reference evidence="14 15" key="1">
    <citation type="submission" date="2022-11" db="EMBL/GenBank/DDBJ databases">
        <title>Minimal conservation of predation-associated metabolite biosynthetic gene clusters underscores biosynthetic potential of Myxococcota including descriptions for ten novel species: Archangium lansinium sp. nov., Myxococcus landrumus sp. nov., Nannocystis bai.</title>
        <authorList>
            <person name="Ahearne A."/>
            <person name="Stevens C."/>
            <person name="Dowd S."/>
        </authorList>
    </citation>
    <scope>NUCLEOTIDE SEQUENCE [LARGE SCALE GENOMIC DNA]</scope>
    <source>
        <strain evidence="14 15">NCELM</strain>
    </source>
</reference>
<feature type="domain" description="ATP-grasp" evidence="13">
    <location>
        <begin position="126"/>
        <end position="324"/>
    </location>
</feature>
<dbReference type="InterPro" id="IPR014033">
    <property type="entry name" value="Arginase"/>
</dbReference>
<evidence type="ECO:0000256" key="12">
    <source>
        <dbReference type="RuleBase" id="RU003684"/>
    </source>
</evidence>
<keyword evidence="15" id="KW-1185">Reference proteome</keyword>
<comment type="cofactor">
    <cofactor evidence="1">
        <name>Mn(2+)</name>
        <dbReference type="ChEBI" id="CHEBI:29035"/>
    </cofactor>
</comment>
<evidence type="ECO:0000256" key="8">
    <source>
        <dbReference type="ARBA" id="ARBA00023211"/>
    </source>
</evidence>
<evidence type="ECO:0000256" key="7">
    <source>
        <dbReference type="ARBA" id="ARBA00022801"/>
    </source>
</evidence>
<comment type="similarity">
    <text evidence="11 12">Belongs to the arginase family.</text>
</comment>
<dbReference type="Pfam" id="PF00491">
    <property type="entry name" value="Arginase"/>
    <property type="match status" value="1"/>
</dbReference>
<dbReference type="Gene3D" id="3.40.50.20">
    <property type="match status" value="1"/>
</dbReference>
<dbReference type="PANTHER" id="PTHR43782:SF3">
    <property type="entry name" value="ARGINASE"/>
    <property type="match status" value="1"/>
</dbReference>
<dbReference type="PANTHER" id="PTHR43782">
    <property type="entry name" value="ARGINASE"/>
    <property type="match status" value="1"/>
</dbReference>
<evidence type="ECO:0000256" key="1">
    <source>
        <dbReference type="ARBA" id="ARBA00001936"/>
    </source>
</evidence>
<organism evidence="14 15">
    <name type="scientific">Nannocystis radixulma</name>
    <dbReference type="NCBI Taxonomy" id="2995305"/>
    <lineage>
        <taxon>Bacteria</taxon>
        <taxon>Pseudomonadati</taxon>
        <taxon>Myxococcota</taxon>
        <taxon>Polyangia</taxon>
        <taxon>Nannocystales</taxon>
        <taxon>Nannocystaceae</taxon>
        <taxon>Nannocystis</taxon>
    </lineage>
</organism>
<evidence type="ECO:0000313" key="14">
    <source>
        <dbReference type="EMBL" id="MDC0675727.1"/>
    </source>
</evidence>
<dbReference type="InterPro" id="IPR020855">
    <property type="entry name" value="Ureohydrolase_Mn_BS"/>
</dbReference>